<dbReference type="PANTHER" id="PTHR38460">
    <property type="entry name" value="TAUTOMERASE YOLI-RELATED"/>
    <property type="match status" value="1"/>
</dbReference>
<dbReference type="EMBL" id="CP041764">
    <property type="protein sequence ID" value="QHA86119.1"/>
    <property type="molecule type" value="Genomic_DNA"/>
</dbReference>
<dbReference type="PANTHER" id="PTHR38460:SF1">
    <property type="entry name" value="TAUTOMERASE YOLI-RELATED"/>
    <property type="match status" value="1"/>
</dbReference>
<evidence type="ECO:0000313" key="3">
    <source>
        <dbReference type="Proteomes" id="UP000430368"/>
    </source>
</evidence>
<dbReference type="SUPFAM" id="SSF55331">
    <property type="entry name" value="Tautomerase/MIF"/>
    <property type="match status" value="1"/>
</dbReference>
<reference evidence="2 3" key="1">
    <citation type="submission" date="2019-07" db="EMBL/GenBank/DDBJ databases">
        <title>Serratia dokdonensis sp. nov., an elicitor of systemic resistance in Nicotiana Tabacum.</title>
        <authorList>
            <person name="Son J.-S."/>
            <person name="Hwang Y.-J."/>
            <person name="Lee S.-Y."/>
            <person name="Ghim S.-Y."/>
        </authorList>
    </citation>
    <scope>NUCLEOTIDE SEQUENCE [LARGE SCALE GENOMIC DNA]</scope>
    <source>
        <strain evidence="2 3">KUDC3025</strain>
    </source>
</reference>
<dbReference type="InterPro" id="IPR014347">
    <property type="entry name" value="Tautomerase/MIF_sf"/>
</dbReference>
<organism evidence="2 3">
    <name type="scientific">Serratia rhizosphaerae</name>
    <dbReference type="NCBI Taxonomy" id="2597702"/>
    <lineage>
        <taxon>Bacteria</taxon>
        <taxon>Pseudomonadati</taxon>
        <taxon>Pseudomonadota</taxon>
        <taxon>Gammaproteobacteria</taxon>
        <taxon>Enterobacterales</taxon>
        <taxon>Yersiniaceae</taxon>
        <taxon>Serratia</taxon>
    </lineage>
</organism>
<gene>
    <name evidence="2" type="ORF">FO014_03530</name>
</gene>
<keyword evidence="3" id="KW-1185">Reference proteome</keyword>
<evidence type="ECO:0000256" key="1">
    <source>
        <dbReference type="SAM" id="MobiDB-lite"/>
    </source>
</evidence>
<accession>A0ABX6GIN4</accession>
<dbReference type="InterPro" id="IPR037479">
    <property type="entry name" value="Tauto_MSAD"/>
</dbReference>
<dbReference type="Pfam" id="PF14552">
    <property type="entry name" value="Tautomerase_2"/>
    <property type="match status" value="1"/>
</dbReference>
<proteinExistence type="predicted"/>
<dbReference type="Gene3D" id="3.30.429.10">
    <property type="entry name" value="Macrophage Migration Inhibitory Factor"/>
    <property type="match status" value="1"/>
</dbReference>
<protein>
    <submittedName>
        <fullName evidence="2">Tautomerase family protein</fullName>
    </submittedName>
</protein>
<evidence type="ECO:0000313" key="2">
    <source>
        <dbReference type="EMBL" id="QHA86119.1"/>
    </source>
</evidence>
<dbReference type="Proteomes" id="UP000430368">
    <property type="component" value="Chromosome"/>
</dbReference>
<feature type="region of interest" description="Disordered" evidence="1">
    <location>
        <begin position="118"/>
        <end position="141"/>
    </location>
</feature>
<name>A0ABX6GIN4_9GAMM</name>
<sequence length="141" mass="16390">MPFTRITLRQGYSDAQLARLSDIVHRCLTEEFTVPPDDHFQVIETLPANQRVFARHYLSGARSNDFMLFQIVAGRPRTRMQKQNFYRVLSERLQQELAINPDDVMVIIQNNQSDDWSFSNGEIYDPQAQRRTCPGAADQEE</sequence>
<dbReference type="RefSeq" id="WP_160027816.1">
    <property type="nucleotide sequence ID" value="NZ_CP041764.1"/>
</dbReference>